<gene>
    <name evidence="1" type="ORF">DERP_001993</name>
</gene>
<proteinExistence type="predicted"/>
<sequence>MSDNDNENTRSSTPWCLLSSVDDNDDYLSIELNRMEDDDQLHCLGKIYCEIYSLPIEIC</sequence>
<evidence type="ECO:0000313" key="2">
    <source>
        <dbReference type="Proteomes" id="UP000887458"/>
    </source>
</evidence>
<reference evidence="1 2" key="2">
    <citation type="journal article" date="2022" name="Mol. Biol. Evol.">
        <title>Comparative Genomics Reveals Insights into the Divergent Evolution of Astigmatic Mites and Household Pest Adaptations.</title>
        <authorList>
            <person name="Xiong Q."/>
            <person name="Wan A.T."/>
            <person name="Liu X."/>
            <person name="Fung C.S."/>
            <person name="Xiao X."/>
            <person name="Malainual N."/>
            <person name="Hou J."/>
            <person name="Wang L."/>
            <person name="Wang M."/>
            <person name="Yang K.Y."/>
            <person name="Cui Y."/>
            <person name="Leung E.L."/>
            <person name="Nong W."/>
            <person name="Shin S.K."/>
            <person name="Au S.W."/>
            <person name="Jeong K.Y."/>
            <person name="Chew F.T."/>
            <person name="Hui J.H."/>
            <person name="Leung T.F."/>
            <person name="Tungtrongchitr A."/>
            <person name="Zhong N."/>
            <person name="Liu Z."/>
            <person name="Tsui S.K."/>
        </authorList>
    </citation>
    <scope>NUCLEOTIDE SEQUENCE [LARGE SCALE GENOMIC DNA]</scope>
    <source>
        <strain evidence="1">Derp</strain>
    </source>
</reference>
<protein>
    <submittedName>
        <fullName evidence="1">Uncharacterized protein</fullName>
    </submittedName>
</protein>
<reference evidence="1 2" key="1">
    <citation type="journal article" date="2018" name="J. Allergy Clin. Immunol.">
        <title>High-quality assembly of Dermatophagoides pteronyssinus genome and transcriptome reveals a wide range of novel allergens.</title>
        <authorList>
            <person name="Liu X.Y."/>
            <person name="Yang K.Y."/>
            <person name="Wang M.Q."/>
            <person name="Kwok J.S."/>
            <person name="Zeng X."/>
            <person name="Yang Z."/>
            <person name="Xiao X.J."/>
            <person name="Lau C.P."/>
            <person name="Li Y."/>
            <person name="Huang Z.M."/>
            <person name="Ba J.G."/>
            <person name="Yim A.K."/>
            <person name="Ouyang C.Y."/>
            <person name="Ngai S.M."/>
            <person name="Chan T.F."/>
            <person name="Leung E.L."/>
            <person name="Liu L."/>
            <person name="Liu Z.G."/>
            <person name="Tsui S.K."/>
        </authorList>
    </citation>
    <scope>NUCLEOTIDE SEQUENCE [LARGE SCALE GENOMIC DNA]</scope>
    <source>
        <strain evidence="1">Derp</strain>
    </source>
</reference>
<comment type="caution">
    <text evidence="1">The sequence shown here is derived from an EMBL/GenBank/DDBJ whole genome shotgun (WGS) entry which is preliminary data.</text>
</comment>
<name>A0ABQ8JHA4_DERPT</name>
<dbReference type="EMBL" id="NJHN03000037">
    <property type="protein sequence ID" value="KAH9421706.1"/>
    <property type="molecule type" value="Genomic_DNA"/>
</dbReference>
<accession>A0ABQ8JHA4</accession>
<keyword evidence="2" id="KW-1185">Reference proteome</keyword>
<organism evidence="1 2">
    <name type="scientific">Dermatophagoides pteronyssinus</name>
    <name type="common">European house dust mite</name>
    <dbReference type="NCBI Taxonomy" id="6956"/>
    <lineage>
        <taxon>Eukaryota</taxon>
        <taxon>Metazoa</taxon>
        <taxon>Ecdysozoa</taxon>
        <taxon>Arthropoda</taxon>
        <taxon>Chelicerata</taxon>
        <taxon>Arachnida</taxon>
        <taxon>Acari</taxon>
        <taxon>Acariformes</taxon>
        <taxon>Sarcoptiformes</taxon>
        <taxon>Astigmata</taxon>
        <taxon>Psoroptidia</taxon>
        <taxon>Analgoidea</taxon>
        <taxon>Pyroglyphidae</taxon>
        <taxon>Dermatophagoidinae</taxon>
        <taxon>Dermatophagoides</taxon>
    </lineage>
</organism>
<evidence type="ECO:0000313" key="1">
    <source>
        <dbReference type="EMBL" id="KAH9421706.1"/>
    </source>
</evidence>
<dbReference type="Proteomes" id="UP000887458">
    <property type="component" value="Unassembled WGS sequence"/>
</dbReference>